<feature type="domain" description="HTTM-like" evidence="7">
    <location>
        <begin position="52"/>
        <end position="342"/>
    </location>
</feature>
<gene>
    <name evidence="8" type="ORF">H9L06_02685</name>
</gene>
<feature type="transmembrane region" description="Helical" evidence="6">
    <location>
        <begin position="274"/>
        <end position="297"/>
    </location>
</feature>
<feature type="compositionally biased region" description="Pro residues" evidence="5">
    <location>
        <begin position="379"/>
        <end position="392"/>
    </location>
</feature>
<dbReference type="KEGG" id="ldn:H9L06_02685"/>
<dbReference type="InterPro" id="IPR052964">
    <property type="entry name" value="Sporulation_signal_mat"/>
</dbReference>
<name>A0A7G9S5Z4_9MICO</name>
<reference evidence="8 9" key="1">
    <citation type="submission" date="2020-08" db="EMBL/GenBank/DDBJ databases">
        <title>Genome sequence of Leucobacter denitrificans KACC 14055T.</title>
        <authorList>
            <person name="Hyun D.-W."/>
            <person name="Bae J.-W."/>
        </authorList>
    </citation>
    <scope>NUCLEOTIDE SEQUENCE [LARGE SCALE GENOMIC DNA]</scope>
    <source>
        <strain evidence="8 9">KACC 14055</strain>
    </source>
</reference>
<dbReference type="RefSeq" id="WP_187555736.1">
    <property type="nucleotide sequence ID" value="NZ_CP060716.1"/>
</dbReference>
<feature type="transmembrane region" description="Helical" evidence="6">
    <location>
        <begin position="217"/>
        <end position="237"/>
    </location>
</feature>
<sequence>MTNQTLDKDRRAATLFEGVCSLLAQTTSNVSRSLRHVLELSEGWLVDSKKALYGLAVARILLGAMIIGFALSNFSTIRYTFGPGAAWTGQLLYPTSSFATIFPFNIVNAAAHTDWGITLVTCGLIVCAFFFMIGYRTRIIMIPLFVLWVGFMSINTYVQDQSDNLTRMSFIYLFFTALSDRWSLDARRREKFANHNGAKAKQLWRFQQVLPAPFTNLLHNLAVAILICQLCFVYASGGLFKAGGAPWQNGTAVYDPIQTERFGTWPVLSDLATAWGPGVAIATIGTVLVQATFPFLMLNRFTRIFAIIVILFFHIGIGILMGLPWFSLSMVALDAIFIRDRSWKKVAMLVRTAFKRELQNHHAVNEETLMEQSSYSTPAPAPAPEPVPELVR</sequence>
<evidence type="ECO:0000256" key="2">
    <source>
        <dbReference type="ARBA" id="ARBA00022692"/>
    </source>
</evidence>
<evidence type="ECO:0000313" key="8">
    <source>
        <dbReference type="EMBL" id="QNN63269.1"/>
    </source>
</evidence>
<feature type="transmembrane region" description="Helical" evidence="6">
    <location>
        <begin position="304"/>
        <end position="326"/>
    </location>
</feature>
<evidence type="ECO:0000313" key="9">
    <source>
        <dbReference type="Proteomes" id="UP000515934"/>
    </source>
</evidence>
<evidence type="ECO:0000256" key="3">
    <source>
        <dbReference type="ARBA" id="ARBA00022989"/>
    </source>
</evidence>
<accession>A0A7G9S5Z4</accession>
<feature type="region of interest" description="Disordered" evidence="5">
    <location>
        <begin position="370"/>
        <end position="392"/>
    </location>
</feature>
<dbReference type="AlphaFoldDB" id="A0A7G9S5Z4"/>
<dbReference type="InterPro" id="IPR011020">
    <property type="entry name" value="HTTM-like"/>
</dbReference>
<feature type="transmembrane region" description="Helical" evidence="6">
    <location>
        <begin position="115"/>
        <end position="133"/>
    </location>
</feature>
<keyword evidence="2 6" id="KW-0812">Transmembrane</keyword>
<keyword evidence="3 6" id="KW-1133">Transmembrane helix</keyword>
<keyword evidence="9" id="KW-1185">Reference proteome</keyword>
<proteinExistence type="predicted"/>
<protein>
    <submittedName>
        <fullName evidence="8">HTTM domain-containing protein</fullName>
    </submittedName>
</protein>
<keyword evidence="4 6" id="KW-0472">Membrane</keyword>
<evidence type="ECO:0000256" key="5">
    <source>
        <dbReference type="SAM" id="MobiDB-lite"/>
    </source>
</evidence>
<dbReference type="Proteomes" id="UP000515934">
    <property type="component" value="Chromosome"/>
</dbReference>
<dbReference type="GO" id="GO:0012505">
    <property type="term" value="C:endomembrane system"/>
    <property type="evidence" value="ECO:0007669"/>
    <property type="project" value="UniProtKB-SubCell"/>
</dbReference>
<dbReference type="PANTHER" id="PTHR39535">
    <property type="entry name" value="SPORULATION-DELAYING PROTEIN SDPB"/>
    <property type="match status" value="1"/>
</dbReference>
<evidence type="ECO:0000256" key="6">
    <source>
        <dbReference type="SAM" id="Phobius"/>
    </source>
</evidence>
<feature type="transmembrane region" description="Helical" evidence="6">
    <location>
        <begin position="51"/>
        <end position="71"/>
    </location>
</feature>
<dbReference type="EMBL" id="CP060716">
    <property type="protein sequence ID" value="QNN63269.1"/>
    <property type="molecule type" value="Genomic_DNA"/>
</dbReference>
<feature type="transmembrane region" description="Helical" evidence="6">
    <location>
        <begin position="140"/>
        <end position="158"/>
    </location>
</feature>
<dbReference type="PANTHER" id="PTHR39535:SF2">
    <property type="entry name" value="HTTM DOMAIN-CONTAINING PROTEIN"/>
    <property type="match status" value="1"/>
</dbReference>
<evidence type="ECO:0000259" key="7">
    <source>
        <dbReference type="SMART" id="SM00752"/>
    </source>
</evidence>
<dbReference type="SMART" id="SM00752">
    <property type="entry name" value="HTTM"/>
    <property type="match status" value="1"/>
</dbReference>
<organism evidence="8 9">
    <name type="scientific">Leucobacter denitrificans</name>
    <dbReference type="NCBI Taxonomy" id="683042"/>
    <lineage>
        <taxon>Bacteria</taxon>
        <taxon>Bacillati</taxon>
        <taxon>Actinomycetota</taxon>
        <taxon>Actinomycetes</taxon>
        <taxon>Micrococcales</taxon>
        <taxon>Microbacteriaceae</taxon>
        <taxon>Leucobacter</taxon>
    </lineage>
</organism>
<evidence type="ECO:0000256" key="4">
    <source>
        <dbReference type="ARBA" id="ARBA00023136"/>
    </source>
</evidence>
<evidence type="ECO:0000256" key="1">
    <source>
        <dbReference type="ARBA" id="ARBA00004127"/>
    </source>
</evidence>
<comment type="subcellular location">
    <subcellularLocation>
        <location evidence="1">Endomembrane system</location>
        <topology evidence="1">Multi-pass membrane protein</topology>
    </subcellularLocation>
</comment>
<feature type="transmembrane region" description="Helical" evidence="6">
    <location>
        <begin position="91"/>
        <end position="109"/>
    </location>
</feature>